<dbReference type="RefSeq" id="WP_092834671.1">
    <property type="nucleotide sequence ID" value="NZ_FNJL01000012.1"/>
</dbReference>
<protein>
    <submittedName>
        <fullName evidence="2">General secretion pathway protein C</fullName>
    </submittedName>
</protein>
<keyword evidence="1" id="KW-0472">Membrane</keyword>
<gene>
    <name evidence="2" type="ORF">SAMN04489708_11268</name>
</gene>
<evidence type="ECO:0000313" key="3">
    <source>
        <dbReference type="Proteomes" id="UP000199317"/>
    </source>
</evidence>
<dbReference type="EMBL" id="FNJL01000012">
    <property type="protein sequence ID" value="SDP40611.1"/>
    <property type="molecule type" value="Genomic_DNA"/>
</dbReference>
<dbReference type="AlphaFoldDB" id="A0A1H0SFL8"/>
<keyword evidence="1" id="KW-1133">Transmembrane helix</keyword>
<dbReference type="OrthoDB" id="9154044at2"/>
<sequence length="158" mass="15694">MVTNTSGPWGVRLGTLALWVLAGASMVFWGLRLAVRPAPIAAPVAAPAPAAPDAQALARLLGAGPAAPRAPAAREPSRFALQGVLAGTASGGGAALIAIDNQPARPFRLGATVAEGLVVQSLGRRQVRLGPSRGGEATVTLEVPEKGGEATGVTTVAP</sequence>
<keyword evidence="1" id="KW-0812">Transmembrane</keyword>
<feature type="transmembrane region" description="Helical" evidence="1">
    <location>
        <begin position="16"/>
        <end position="35"/>
    </location>
</feature>
<reference evidence="3" key="1">
    <citation type="submission" date="2016-10" db="EMBL/GenBank/DDBJ databases">
        <authorList>
            <person name="Varghese N."/>
            <person name="Submissions S."/>
        </authorList>
    </citation>
    <scope>NUCLEOTIDE SEQUENCE [LARGE SCALE GENOMIC DNA]</scope>
    <source>
        <strain evidence="3">DSM 17101</strain>
    </source>
</reference>
<accession>A0A1H0SFL8</accession>
<keyword evidence="3" id="KW-1185">Reference proteome</keyword>
<proteinExistence type="predicted"/>
<organism evidence="2 3">
    <name type="scientific">Paracidovorax cattleyae</name>
    <dbReference type="NCBI Taxonomy" id="80868"/>
    <lineage>
        <taxon>Bacteria</taxon>
        <taxon>Pseudomonadati</taxon>
        <taxon>Pseudomonadota</taxon>
        <taxon>Betaproteobacteria</taxon>
        <taxon>Burkholderiales</taxon>
        <taxon>Comamonadaceae</taxon>
        <taxon>Paracidovorax</taxon>
    </lineage>
</organism>
<dbReference type="Proteomes" id="UP000199317">
    <property type="component" value="Unassembled WGS sequence"/>
</dbReference>
<evidence type="ECO:0000313" key="2">
    <source>
        <dbReference type="EMBL" id="SDP40611.1"/>
    </source>
</evidence>
<evidence type="ECO:0000256" key="1">
    <source>
        <dbReference type="SAM" id="Phobius"/>
    </source>
</evidence>
<name>A0A1H0SFL8_9BURK</name>